<keyword evidence="3" id="KW-1185">Reference proteome</keyword>
<feature type="compositionally biased region" description="Polar residues" evidence="1">
    <location>
        <begin position="203"/>
        <end position="212"/>
    </location>
</feature>
<feature type="region of interest" description="Disordered" evidence="1">
    <location>
        <begin position="926"/>
        <end position="1003"/>
    </location>
</feature>
<gene>
    <name evidence="2" type="ORF">ANCCEY_10817</name>
</gene>
<reference evidence="2 3" key="1">
    <citation type="submission" date="2013-05" db="EMBL/GenBank/DDBJ databases">
        <title>Draft genome of the parasitic nematode Anyclostoma ceylanicum.</title>
        <authorList>
            <person name="Mitreva M."/>
        </authorList>
    </citation>
    <scope>NUCLEOTIDE SEQUENCE [LARGE SCALE GENOMIC DNA]</scope>
</reference>
<feature type="region of interest" description="Disordered" evidence="1">
    <location>
        <begin position="407"/>
        <end position="496"/>
    </location>
</feature>
<proteinExistence type="predicted"/>
<feature type="region of interest" description="Disordered" evidence="1">
    <location>
        <begin position="136"/>
        <end position="280"/>
    </location>
</feature>
<dbReference type="EMBL" id="KE125225">
    <property type="protein sequence ID" value="EPB70096.1"/>
    <property type="molecule type" value="Genomic_DNA"/>
</dbReference>
<evidence type="ECO:0000313" key="2">
    <source>
        <dbReference type="EMBL" id="EPB70096.1"/>
    </source>
</evidence>
<dbReference type="AlphaFoldDB" id="A0A0D6LJH3"/>
<accession>A0A0D6LJH3</accession>
<feature type="compositionally biased region" description="Basic and acidic residues" evidence="1">
    <location>
        <begin position="409"/>
        <end position="427"/>
    </location>
</feature>
<feature type="compositionally biased region" description="Polar residues" evidence="1">
    <location>
        <begin position="433"/>
        <end position="463"/>
    </location>
</feature>
<evidence type="ECO:0000313" key="3">
    <source>
        <dbReference type="Proteomes" id="UP000054495"/>
    </source>
</evidence>
<feature type="compositionally biased region" description="Basic and acidic residues" evidence="1">
    <location>
        <begin position="481"/>
        <end position="490"/>
    </location>
</feature>
<name>A0A0D6LJH3_9BILA</name>
<organism evidence="2 3">
    <name type="scientific">Ancylostoma ceylanicum</name>
    <dbReference type="NCBI Taxonomy" id="53326"/>
    <lineage>
        <taxon>Eukaryota</taxon>
        <taxon>Metazoa</taxon>
        <taxon>Ecdysozoa</taxon>
        <taxon>Nematoda</taxon>
        <taxon>Chromadorea</taxon>
        <taxon>Rhabditida</taxon>
        <taxon>Rhabditina</taxon>
        <taxon>Rhabditomorpha</taxon>
        <taxon>Strongyloidea</taxon>
        <taxon>Ancylostomatidae</taxon>
        <taxon>Ancylostomatinae</taxon>
        <taxon>Ancylostoma</taxon>
    </lineage>
</organism>
<evidence type="ECO:0000256" key="1">
    <source>
        <dbReference type="SAM" id="MobiDB-lite"/>
    </source>
</evidence>
<feature type="compositionally biased region" description="Basic and acidic residues" evidence="1">
    <location>
        <begin position="177"/>
        <end position="192"/>
    </location>
</feature>
<feature type="compositionally biased region" description="Polar residues" evidence="1">
    <location>
        <begin position="237"/>
        <end position="254"/>
    </location>
</feature>
<dbReference type="Proteomes" id="UP000054495">
    <property type="component" value="Unassembled WGS sequence"/>
</dbReference>
<feature type="compositionally biased region" description="Polar residues" evidence="1">
    <location>
        <begin position="31"/>
        <end position="43"/>
    </location>
</feature>
<protein>
    <submittedName>
        <fullName evidence="2">Uncharacterized protein</fullName>
    </submittedName>
</protein>
<feature type="compositionally biased region" description="Polar residues" evidence="1">
    <location>
        <begin position="569"/>
        <end position="582"/>
    </location>
</feature>
<feature type="region of interest" description="Disordered" evidence="1">
    <location>
        <begin position="539"/>
        <end position="582"/>
    </location>
</feature>
<feature type="compositionally biased region" description="Polar residues" evidence="1">
    <location>
        <begin position="220"/>
        <end position="229"/>
    </location>
</feature>
<feature type="compositionally biased region" description="Polar residues" evidence="1">
    <location>
        <begin position="539"/>
        <end position="548"/>
    </location>
</feature>
<feature type="region of interest" description="Disordered" evidence="1">
    <location>
        <begin position="23"/>
        <end position="61"/>
    </location>
</feature>
<feature type="compositionally biased region" description="Polar residues" evidence="1">
    <location>
        <begin position="942"/>
        <end position="998"/>
    </location>
</feature>
<sequence>MCQCFNLKFFSCPVVERLNFPPKNFSDKKVSSTQLQPNDTRVTTSDKDEPTSNPLKASTGPIVRIPTKGASKLPTISERTISVHYRSSQNISVNVVTTYDIRASTTSDSASNTVSANVTGYDTSQSSQYRSKGNTVLTNYGRKTSPPYVTPKFSTNSVTTEKTRKANHVTTLPYSSHEPKNTEIFTLRERTTSRSSSEGETYRLSSPSTSPNPGVAPKQHTPTASSNLGRTYEPENTETATTCGGSTSESSHQWETLPPSLGRSTSESSHQRETLRPSLSLNSSTAIREYTLVTSSALGGDYELKSTEIAPPYFVNTSRYRSGSQSETYHSTSTFLNSSIAPEKSTMTTSSNIAGINDETVVSTITTKLTSYTVPHYFSIKSALSAKSSSALEPIFATSLAHLHNRTQITDREPKESTLTEDYEKSKIPRHFSQLQTSSSIQSPGTSEKPTDPSNGIVSSGETSDSEVVKGGIASSVVTEHTSRVEKSTSRESYTASAVPTLNNTLHSPAFSKETNLDVALQKSSGVTTVTVTPLLSGGISHTSQNSVTEMASTSREESTRTASATSSLNIAGTRNGTNSPRATYTMSTALVSITSTENMGLLNGSAYSTAIIPVSARLVTTEKYKTIELTERTKRTEVVHSKTYESLPNQQKTLATLAESVAAITTEQPVQISSLNISRGTESSAGTTIGFLIPTESYWSSTPQELRYGNFSTPQTATTTISGASSLTSKTNATDEQKWRGYPTVVQKAKASKMTPGVSLDMNSTTIFKTTYVNSTMTTGLAKLKSHMPTFLLYTSFTFQPGKISSQKHDSFPYTNGSDSLERMTVGSALSTTPSSFLAVLTSTPSSVSSAVDMGFLNGSAYSTAVIPVSSSLVTTEEHKTINLTERTKRAEFVHNKTYGSLPDQRKTLATLAESVAAFTVTKQPVQISSSNTSRETESSAGTVTGFLSPSKPSCSSRPEQLRYRSSSKPRTTTTITLEASPLTSKTNTTEEQQWQEPPTVVRRTEAAGWTSSGSLAMNATTISTKTFVNSMMTTRLAKLKSHMPTFSLDTSFIPQPGEISSQRHNSFPYTNGSDSLERMTWGSARTTTPSSFFAVPTSRNDQLHKEKSTLGGKFFSVSLPKTTASNETSTTSFLKYELESTTQYIARKTEKTVLSTLPKFHDGTTDDEEVSSE</sequence>